<name>A0AAE1KD34_9FABA</name>
<dbReference type="Gene3D" id="2.60.40.420">
    <property type="entry name" value="Cupredoxins - blue copper proteins"/>
    <property type="match status" value="3"/>
</dbReference>
<sequence length="576" mass="63966">MRTSSLLSLAWALALLASSSSLVSADVVEHTFEVANVTMTRLCRENVIAAVNGILPGPTINVREGDTIIVHAINNSPYNLTIHWHGIFQFMSQWADGPEYVTQCPILPGKKYTYKFNITAQEGTLWWHAHSSFFRAWVYGALIIRPRLGHSYPFPKPYKEVPIVLGEWWNANIIEVEEEATKFGNSQRLSDAYTINGLPGPLYNCSQNPETFRLRVRHGKTYLFRIINAALNEHLFFKIARHTFTVVAVDASYTNPYDTDVIMVAPGQTVDALLTANQAVGSYFMAATPYQTVNTSVVPVADTTTTGVVVYQGSTSKKPLMPTLPPLNDTKTANDFFLSITGLAGGPHWVPVPEVVDEHMFITIGIGLDFCDLQNAKCLGVGGFKMSANMNNESFVLPQGRGFSMLDSFYRNANKGVYTKDFPDQPPFVFDYTNPSYINDLSVAFAPKTTKVKTLKFNSTVQIVYQNNAIMGPENHPIHIHGFNFHVLAQGTGNYNASRDESKFNLKDPQIRNTVAVPYAGWSVIRFQANNPGIWLVHCHIEAHLPWGMAMAFEVENGPTPETTLPPPPPDLPTQC</sequence>
<dbReference type="EMBL" id="JAWXYG010000006">
    <property type="protein sequence ID" value="KAK4270425.1"/>
    <property type="molecule type" value="Genomic_DNA"/>
</dbReference>
<evidence type="ECO:0000313" key="18">
    <source>
        <dbReference type="Proteomes" id="UP001293593"/>
    </source>
</evidence>
<dbReference type="Pfam" id="PF07731">
    <property type="entry name" value="Cu-oxidase_2"/>
    <property type="match status" value="1"/>
</dbReference>
<dbReference type="Proteomes" id="UP001293593">
    <property type="component" value="Unassembled WGS sequence"/>
</dbReference>
<dbReference type="Pfam" id="PF07732">
    <property type="entry name" value="Cu-oxidase_3"/>
    <property type="match status" value="1"/>
</dbReference>
<keyword evidence="5 13" id="KW-0052">Apoplast</keyword>
<comment type="subcellular location">
    <subcellularLocation>
        <location evidence="2 13">Secreted</location>
        <location evidence="2 13">Extracellular space</location>
        <location evidence="2 13">Apoplast</location>
    </subcellularLocation>
</comment>
<evidence type="ECO:0000256" key="9">
    <source>
        <dbReference type="ARBA" id="ARBA00023002"/>
    </source>
</evidence>
<dbReference type="SUPFAM" id="SSF49503">
    <property type="entry name" value="Cupredoxins"/>
    <property type="match status" value="3"/>
</dbReference>
<dbReference type="GO" id="GO:0048046">
    <property type="term" value="C:apoplast"/>
    <property type="evidence" value="ECO:0007669"/>
    <property type="project" value="UniProtKB-SubCell"/>
</dbReference>
<keyword evidence="13" id="KW-0732">Signal</keyword>
<evidence type="ECO:0000256" key="1">
    <source>
        <dbReference type="ARBA" id="ARBA00000349"/>
    </source>
</evidence>
<dbReference type="PANTHER" id="PTHR11709">
    <property type="entry name" value="MULTI-COPPER OXIDASE"/>
    <property type="match status" value="1"/>
</dbReference>
<dbReference type="CDD" id="cd13875">
    <property type="entry name" value="CuRO_2_LCC_plant"/>
    <property type="match status" value="1"/>
</dbReference>
<feature type="domain" description="Plastocyanin-like" evidence="16">
    <location>
        <begin position="34"/>
        <end position="147"/>
    </location>
</feature>
<dbReference type="InterPro" id="IPR011707">
    <property type="entry name" value="Cu-oxidase-like_N"/>
</dbReference>
<dbReference type="CDD" id="cd13849">
    <property type="entry name" value="CuRO_1_LCC_plant"/>
    <property type="match status" value="1"/>
</dbReference>
<evidence type="ECO:0000259" key="14">
    <source>
        <dbReference type="Pfam" id="PF00394"/>
    </source>
</evidence>
<evidence type="ECO:0000256" key="3">
    <source>
        <dbReference type="ARBA" id="ARBA00010609"/>
    </source>
</evidence>
<evidence type="ECO:0000256" key="4">
    <source>
        <dbReference type="ARBA" id="ARBA00012297"/>
    </source>
</evidence>
<dbReference type="InterPro" id="IPR017761">
    <property type="entry name" value="Laccase"/>
</dbReference>
<evidence type="ECO:0000256" key="2">
    <source>
        <dbReference type="ARBA" id="ARBA00004271"/>
    </source>
</evidence>
<dbReference type="InterPro" id="IPR034285">
    <property type="entry name" value="CuRO_2_LCC"/>
</dbReference>
<feature type="signal peptide" evidence="13">
    <location>
        <begin position="1"/>
        <end position="25"/>
    </location>
</feature>
<dbReference type="PROSITE" id="PS00079">
    <property type="entry name" value="MULTICOPPER_OXIDASE1"/>
    <property type="match status" value="1"/>
</dbReference>
<evidence type="ECO:0000256" key="5">
    <source>
        <dbReference type="ARBA" id="ARBA00022523"/>
    </source>
</evidence>
<evidence type="ECO:0000256" key="8">
    <source>
        <dbReference type="ARBA" id="ARBA00022737"/>
    </source>
</evidence>
<feature type="domain" description="Plastocyanin-like" evidence="14">
    <location>
        <begin position="160"/>
        <end position="314"/>
    </location>
</feature>
<dbReference type="InterPro" id="IPR034288">
    <property type="entry name" value="CuRO_1_LCC"/>
</dbReference>
<keyword evidence="9 13" id="KW-0560">Oxidoreductase</keyword>
<proteinExistence type="inferred from homology"/>
<protein>
    <recommendedName>
        <fullName evidence="4 13">Laccase</fullName>
        <ecNumber evidence="4 13">1.10.3.2</ecNumber>
    </recommendedName>
    <alternativeName>
        <fullName evidence="13">Benzenediol:oxygen oxidoreductase</fullName>
    </alternativeName>
    <alternativeName>
        <fullName evidence="13">Diphenol oxidase</fullName>
    </alternativeName>
    <alternativeName>
        <fullName evidence="13">Urishiol oxidase</fullName>
    </alternativeName>
</protein>
<feature type="domain" description="Plastocyanin-like" evidence="15">
    <location>
        <begin position="422"/>
        <end position="557"/>
    </location>
</feature>
<keyword evidence="8 13" id="KW-0677">Repeat</keyword>
<dbReference type="InterPro" id="IPR045087">
    <property type="entry name" value="Cu-oxidase_fam"/>
</dbReference>
<accession>A0AAE1KD34</accession>
<comment type="caution">
    <text evidence="17">The sequence shown here is derived from an EMBL/GenBank/DDBJ whole genome shotgun (WGS) entry which is preliminary data.</text>
</comment>
<evidence type="ECO:0000256" key="7">
    <source>
        <dbReference type="ARBA" id="ARBA00022723"/>
    </source>
</evidence>
<dbReference type="Pfam" id="PF00394">
    <property type="entry name" value="Cu-oxidase"/>
    <property type="match status" value="1"/>
</dbReference>
<keyword evidence="18" id="KW-1185">Reference proteome</keyword>
<organism evidence="17 18">
    <name type="scientific">Acacia crassicarpa</name>
    <name type="common">northern wattle</name>
    <dbReference type="NCBI Taxonomy" id="499986"/>
    <lineage>
        <taxon>Eukaryota</taxon>
        <taxon>Viridiplantae</taxon>
        <taxon>Streptophyta</taxon>
        <taxon>Embryophyta</taxon>
        <taxon>Tracheophyta</taxon>
        <taxon>Spermatophyta</taxon>
        <taxon>Magnoliopsida</taxon>
        <taxon>eudicotyledons</taxon>
        <taxon>Gunneridae</taxon>
        <taxon>Pentapetalae</taxon>
        <taxon>rosids</taxon>
        <taxon>fabids</taxon>
        <taxon>Fabales</taxon>
        <taxon>Fabaceae</taxon>
        <taxon>Caesalpinioideae</taxon>
        <taxon>mimosoid clade</taxon>
        <taxon>Acacieae</taxon>
        <taxon>Acacia</taxon>
    </lineage>
</organism>
<comment type="similarity">
    <text evidence="3 13">Belongs to the multicopper oxidase family.</text>
</comment>
<dbReference type="InterPro" id="IPR008972">
    <property type="entry name" value="Cupredoxin"/>
</dbReference>
<dbReference type="EC" id="1.10.3.2" evidence="4 13"/>
<keyword evidence="10 13" id="KW-0186">Copper</keyword>
<dbReference type="NCBIfam" id="TIGR03389">
    <property type="entry name" value="laccase"/>
    <property type="match status" value="1"/>
</dbReference>
<gene>
    <name evidence="17" type="ORF">QN277_023461</name>
</gene>
<feature type="chain" id="PRO_5041768193" description="Laccase" evidence="13">
    <location>
        <begin position="26"/>
        <end position="576"/>
    </location>
</feature>
<dbReference type="InterPro" id="IPR011706">
    <property type="entry name" value="Cu-oxidase_C"/>
</dbReference>
<evidence type="ECO:0000256" key="12">
    <source>
        <dbReference type="ARBA" id="ARBA00023185"/>
    </source>
</evidence>
<evidence type="ECO:0000313" key="17">
    <source>
        <dbReference type="EMBL" id="KAK4270425.1"/>
    </source>
</evidence>
<comment type="function">
    <text evidence="13">Lignin degradation and detoxification of lignin-derived products.</text>
</comment>
<dbReference type="PANTHER" id="PTHR11709:SF9">
    <property type="entry name" value="LACCASE-7"/>
    <property type="match status" value="1"/>
</dbReference>
<comment type="cofactor">
    <cofactor evidence="13">
        <name>Cu cation</name>
        <dbReference type="ChEBI" id="CHEBI:23378"/>
    </cofactor>
    <text evidence="13">Binds 4 Cu cations per monomer.</text>
</comment>
<evidence type="ECO:0000256" key="11">
    <source>
        <dbReference type="ARBA" id="ARBA00023180"/>
    </source>
</evidence>
<keyword evidence="11" id="KW-0325">Glycoprotein</keyword>
<dbReference type="GO" id="GO:0005507">
    <property type="term" value="F:copper ion binding"/>
    <property type="evidence" value="ECO:0007669"/>
    <property type="project" value="InterPro"/>
</dbReference>
<evidence type="ECO:0000256" key="13">
    <source>
        <dbReference type="RuleBase" id="RU361119"/>
    </source>
</evidence>
<evidence type="ECO:0000259" key="16">
    <source>
        <dbReference type="Pfam" id="PF07732"/>
    </source>
</evidence>
<reference evidence="17" key="1">
    <citation type="submission" date="2023-10" db="EMBL/GenBank/DDBJ databases">
        <title>Chromosome-level genome of the transformable northern wattle, Acacia crassicarpa.</title>
        <authorList>
            <person name="Massaro I."/>
            <person name="Sinha N.R."/>
            <person name="Poethig S."/>
            <person name="Leichty A.R."/>
        </authorList>
    </citation>
    <scope>NUCLEOTIDE SEQUENCE</scope>
    <source>
        <strain evidence="17">Acra3RX</strain>
        <tissue evidence="17">Leaf</tissue>
    </source>
</reference>
<keyword evidence="12 13" id="KW-0439">Lignin degradation</keyword>
<dbReference type="InterPro" id="IPR033138">
    <property type="entry name" value="Cu_oxidase_CS"/>
</dbReference>
<evidence type="ECO:0000256" key="6">
    <source>
        <dbReference type="ARBA" id="ARBA00022525"/>
    </source>
</evidence>
<comment type="catalytic activity">
    <reaction evidence="1 13">
        <text>4 hydroquinone + O2 = 4 benzosemiquinone + 2 H2O</text>
        <dbReference type="Rhea" id="RHEA:11276"/>
        <dbReference type="ChEBI" id="CHEBI:15377"/>
        <dbReference type="ChEBI" id="CHEBI:15379"/>
        <dbReference type="ChEBI" id="CHEBI:17594"/>
        <dbReference type="ChEBI" id="CHEBI:17977"/>
        <dbReference type="EC" id="1.10.3.2"/>
    </reaction>
</comment>
<evidence type="ECO:0000259" key="15">
    <source>
        <dbReference type="Pfam" id="PF07731"/>
    </source>
</evidence>
<dbReference type="GO" id="GO:0046274">
    <property type="term" value="P:lignin catabolic process"/>
    <property type="evidence" value="ECO:0007669"/>
    <property type="project" value="UniProtKB-KW"/>
</dbReference>
<dbReference type="GO" id="GO:0052716">
    <property type="term" value="F:hydroquinone:oxygen oxidoreductase activity"/>
    <property type="evidence" value="ECO:0007669"/>
    <property type="project" value="UniProtKB-EC"/>
</dbReference>
<dbReference type="InterPro" id="IPR002355">
    <property type="entry name" value="Cu_oxidase_Cu_BS"/>
</dbReference>
<dbReference type="InterPro" id="IPR001117">
    <property type="entry name" value="Cu-oxidase_2nd"/>
</dbReference>
<dbReference type="AlphaFoldDB" id="A0AAE1KD34"/>
<keyword evidence="6 13" id="KW-0964">Secreted</keyword>
<evidence type="ECO:0000256" key="10">
    <source>
        <dbReference type="ARBA" id="ARBA00023008"/>
    </source>
</evidence>
<dbReference type="PROSITE" id="PS00080">
    <property type="entry name" value="MULTICOPPER_OXIDASE2"/>
    <property type="match status" value="1"/>
</dbReference>
<keyword evidence="7 13" id="KW-0479">Metal-binding</keyword>